<dbReference type="AlphaFoldDB" id="A0A1B2EQ54"/>
<dbReference type="EMBL" id="CP016616">
    <property type="protein sequence ID" value="ANY81942.1"/>
    <property type="molecule type" value="Genomic_DNA"/>
</dbReference>
<name>A0A1B2EQ54_9HYPH</name>
<accession>A0A1B2EQ54</accession>
<gene>
    <name evidence="1" type="ORF">BB934_19765</name>
</gene>
<dbReference type="KEGG" id="moc:BB934_19765"/>
<reference evidence="1" key="1">
    <citation type="submission" date="2016-07" db="EMBL/GenBank/DDBJ databases">
        <title>Microvirga ossetica sp. nov. a new species of rhizobia isolated from root nodules of the legume species Vicia alpestris Steven originated from North Ossetia region in the Caucasus.</title>
        <authorList>
            <person name="Safronova V.I."/>
            <person name="Kuznetsova I.G."/>
            <person name="Sazanova A.L."/>
            <person name="Belimov A."/>
            <person name="Andronov E."/>
            <person name="Osledkin Y.S."/>
            <person name="Onishchuk O.P."/>
            <person name="Kurchak O.N."/>
            <person name="Shaposhnikov A.I."/>
            <person name="Willems A."/>
            <person name="Tikhonovich I.A."/>
        </authorList>
    </citation>
    <scope>NUCLEOTIDE SEQUENCE [LARGE SCALE GENOMIC DNA]</scope>
    <source>
        <strain evidence="1">V5/3M</strain>
    </source>
</reference>
<protein>
    <submittedName>
        <fullName evidence="1">Uncharacterized protein</fullName>
    </submittedName>
</protein>
<sequence length="82" mass="9437">MASTRRNAPLLPHSVQEHLGRMLRADYYERAEKPRYLGDPALPLEFDSYLYHLEQKDRAVRVARIREQGTQAVADALSGLTR</sequence>
<evidence type="ECO:0000313" key="1">
    <source>
        <dbReference type="EMBL" id="ANY81942.1"/>
    </source>
</evidence>
<proteinExistence type="predicted"/>
<organism evidence="1">
    <name type="scientific">Microvirga ossetica</name>
    <dbReference type="NCBI Taxonomy" id="1882682"/>
    <lineage>
        <taxon>Bacteria</taxon>
        <taxon>Pseudomonadati</taxon>
        <taxon>Pseudomonadota</taxon>
        <taxon>Alphaproteobacteria</taxon>
        <taxon>Hyphomicrobiales</taxon>
        <taxon>Methylobacteriaceae</taxon>
        <taxon>Microvirga</taxon>
    </lineage>
</organism>